<proteinExistence type="predicted"/>
<dbReference type="Gene3D" id="3.30.950.30">
    <property type="entry name" value="Schlafen, AAA domain"/>
    <property type="match status" value="1"/>
</dbReference>
<evidence type="ECO:0000313" key="3">
    <source>
        <dbReference type="Proteomes" id="UP001158067"/>
    </source>
</evidence>
<keyword evidence="2" id="KW-0547">Nucleotide-binding</keyword>
<dbReference type="Pfam" id="PF04326">
    <property type="entry name" value="SLFN_AlbA_2"/>
    <property type="match status" value="1"/>
</dbReference>
<accession>A0ABY1PW00</accession>
<dbReference type="RefSeq" id="WP_283431171.1">
    <property type="nucleotide sequence ID" value="NZ_FXUG01000001.1"/>
</dbReference>
<dbReference type="Gene3D" id="3.30.565.60">
    <property type="match status" value="1"/>
</dbReference>
<evidence type="ECO:0000313" key="2">
    <source>
        <dbReference type="EMBL" id="SMP43890.1"/>
    </source>
</evidence>
<dbReference type="InterPro" id="IPR038461">
    <property type="entry name" value="Schlafen_AlbA_2_dom_sf"/>
</dbReference>
<dbReference type="Pfam" id="PF13749">
    <property type="entry name" value="HATPase_c_4"/>
    <property type="match status" value="1"/>
</dbReference>
<evidence type="ECO:0000259" key="1">
    <source>
        <dbReference type="Pfam" id="PF04326"/>
    </source>
</evidence>
<dbReference type="InterPro" id="IPR038475">
    <property type="entry name" value="RecG_C_sf"/>
</dbReference>
<feature type="domain" description="Schlafen AlbA-2" evidence="1">
    <location>
        <begin position="18"/>
        <end position="129"/>
    </location>
</feature>
<keyword evidence="3" id="KW-1185">Reference proteome</keyword>
<protein>
    <submittedName>
        <fullName evidence="2">ATP-dependent DNA helicase RecG</fullName>
    </submittedName>
</protein>
<keyword evidence="2" id="KW-0347">Helicase</keyword>
<keyword evidence="2" id="KW-0067">ATP-binding</keyword>
<dbReference type="EMBL" id="FXUG01000001">
    <property type="protein sequence ID" value="SMP43890.1"/>
    <property type="molecule type" value="Genomic_DNA"/>
</dbReference>
<dbReference type="PANTHER" id="PTHR30595">
    <property type="entry name" value="GLPR-RELATED TRANSCRIPTIONAL REPRESSOR"/>
    <property type="match status" value="1"/>
</dbReference>
<gene>
    <name evidence="2" type="ORF">SAMN06265222_1011026</name>
</gene>
<dbReference type="PANTHER" id="PTHR30595:SF6">
    <property type="entry name" value="SCHLAFEN ALBA-2 DOMAIN-CONTAINING PROTEIN"/>
    <property type="match status" value="1"/>
</dbReference>
<name>A0ABY1PW00_9BACT</name>
<dbReference type="GO" id="GO:0004386">
    <property type="term" value="F:helicase activity"/>
    <property type="evidence" value="ECO:0007669"/>
    <property type="project" value="UniProtKB-KW"/>
</dbReference>
<dbReference type="InterPro" id="IPR007421">
    <property type="entry name" value="Schlafen_AlbA_2_dom"/>
</dbReference>
<keyword evidence="2" id="KW-0378">Hydrolase</keyword>
<organism evidence="2 3">
    <name type="scientific">Neorhodopirellula lusitana</name>
    <dbReference type="NCBI Taxonomy" id="445327"/>
    <lineage>
        <taxon>Bacteria</taxon>
        <taxon>Pseudomonadati</taxon>
        <taxon>Planctomycetota</taxon>
        <taxon>Planctomycetia</taxon>
        <taxon>Pirellulales</taxon>
        <taxon>Pirellulaceae</taxon>
        <taxon>Neorhodopirellula</taxon>
    </lineage>
</organism>
<sequence>MTQTTHAELAALMARPTEDNHLEFKAAQNQYDTTKLFKRCVAIANEFGGKLIMGVTDRPPRQIIGTAAFPNLAKIEADIFNKLKFRVVVEEVTPCHADGRVLIFHIPPRPRGTAFQFEGQYLMRVGEETPVMSEDRLREIFNEGAPDWLDEVALDDCDAADVVRLLDTQTFFDLLKLPYPSDRQGVLERLSSQGLVVSVGQRWAIKNIGAILLAKSLAQFESLIFRAPRVIVYQGADKLSTVRDQPGDKGYAVGFEGLIDFINGLVPANEILTSAIREERQLFPKSAIRELVANALVHQDFVETGSSVRIELYSNRLEISNPGKPLISIDRFIDEYKSRNESLAKLMRRFGICEEKSSGIDRVVMLSELYQLPAPDFLVGSHHTTSVIFAPREFKDLDTDGRIRACYQHCCLRYVAREKMTNQSLRERFKLSSKQTETASRIIRDTVEAGKVKLTDPSVKSTRYRSYIPFWA</sequence>
<dbReference type="Proteomes" id="UP001158067">
    <property type="component" value="Unassembled WGS sequence"/>
</dbReference>
<comment type="caution">
    <text evidence="2">The sequence shown here is derived from an EMBL/GenBank/DDBJ whole genome shotgun (WGS) entry which is preliminary data.</text>
</comment>
<reference evidence="2 3" key="1">
    <citation type="submission" date="2017-05" db="EMBL/GenBank/DDBJ databases">
        <authorList>
            <person name="Varghese N."/>
            <person name="Submissions S."/>
        </authorList>
    </citation>
    <scope>NUCLEOTIDE SEQUENCE [LARGE SCALE GENOMIC DNA]</scope>
    <source>
        <strain evidence="2 3">DSM 25457</strain>
    </source>
</reference>